<accession>A0ACB7ZEA0</accession>
<organism evidence="1 2">
    <name type="scientific">Vaccinium darrowii</name>
    <dbReference type="NCBI Taxonomy" id="229202"/>
    <lineage>
        <taxon>Eukaryota</taxon>
        <taxon>Viridiplantae</taxon>
        <taxon>Streptophyta</taxon>
        <taxon>Embryophyta</taxon>
        <taxon>Tracheophyta</taxon>
        <taxon>Spermatophyta</taxon>
        <taxon>Magnoliopsida</taxon>
        <taxon>eudicotyledons</taxon>
        <taxon>Gunneridae</taxon>
        <taxon>Pentapetalae</taxon>
        <taxon>asterids</taxon>
        <taxon>Ericales</taxon>
        <taxon>Ericaceae</taxon>
        <taxon>Vaccinioideae</taxon>
        <taxon>Vaccinieae</taxon>
        <taxon>Vaccinium</taxon>
    </lineage>
</organism>
<comment type="caution">
    <text evidence="1">The sequence shown here is derived from an EMBL/GenBank/DDBJ whole genome shotgun (WGS) entry which is preliminary data.</text>
</comment>
<reference evidence="1 2" key="1">
    <citation type="journal article" date="2021" name="Hortic Res">
        <title>High-quality reference genome and annotation aids understanding of berry development for evergreen blueberry (Vaccinium darrowii).</title>
        <authorList>
            <person name="Yu J."/>
            <person name="Hulse-Kemp A.M."/>
            <person name="Babiker E."/>
            <person name="Staton M."/>
        </authorList>
    </citation>
    <scope>NUCLEOTIDE SEQUENCE [LARGE SCALE GENOMIC DNA]</scope>
    <source>
        <strain evidence="2">cv. NJ 8807/NJ 8810</strain>
        <tissue evidence="1">Young leaf</tissue>
    </source>
</reference>
<dbReference type="Proteomes" id="UP000828048">
    <property type="component" value="Chromosome 12"/>
</dbReference>
<sequence>MRIPDQRSSAKRGVPLEKYQQFTPLVAMAEQILDDLHDDPDLKWPGKLHSDPNKRPKDKWCRFHRDHGHTTDDCIDLKQQIEGLIQRGRLRRFVKNQKPPRKDERPKNNQNKDQIQNTPIREIVAIHGGPGAGGDSNKSKKAHLRKLGQMKADEVNLVERPNKLTKLGRPPIVFSEEDEEGISYPHDDPLVISMVVANYRIKRVLVSTGASTDIMYYSSFLQLGIDEKQLRQVKSNLYGFSRKPIPLKGRIALPNSRDNPIKIYSGETVDMRDEEKLIHGEPVEELVEAELEPGRPEPTIKLGVALDPRTRTKLLEFLRENKDVFAWYTTTSRPSIQGSYLIGWR</sequence>
<evidence type="ECO:0000313" key="1">
    <source>
        <dbReference type="EMBL" id="KAH7863776.1"/>
    </source>
</evidence>
<evidence type="ECO:0000313" key="2">
    <source>
        <dbReference type="Proteomes" id="UP000828048"/>
    </source>
</evidence>
<dbReference type="EMBL" id="CM037162">
    <property type="protein sequence ID" value="KAH7863776.1"/>
    <property type="molecule type" value="Genomic_DNA"/>
</dbReference>
<protein>
    <submittedName>
        <fullName evidence="1">Uncharacterized protein</fullName>
    </submittedName>
</protein>
<gene>
    <name evidence="1" type="ORF">Vadar_021886</name>
</gene>
<keyword evidence="2" id="KW-1185">Reference proteome</keyword>
<name>A0ACB7ZEA0_9ERIC</name>
<proteinExistence type="predicted"/>